<name>D2QXH9_PIRSD</name>
<protein>
    <recommendedName>
        <fullName evidence="10">Cytochrome c domain-containing protein</fullName>
    </recommendedName>
</protein>
<dbReference type="InterPro" id="IPR013039">
    <property type="entry name" value="DUF1588"/>
</dbReference>
<feature type="domain" description="DUF1587" evidence="3">
    <location>
        <begin position="136"/>
        <end position="199"/>
    </location>
</feature>
<dbReference type="Pfam" id="PF07624">
    <property type="entry name" value="PSD2"/>
    <property type="match status" value="1"/>
</dbReference>
<evidence type="ECO:0000259" key="7">
    <source>
        <dbReference type="Pfam" id="PF07637"/>
    </source>
</evidence>
<dbReference type="STRING" id="530564.Psta_1489"/>
<evidence type="ECO:0008006" key="10">
    <source>
        <dbReference type="Google" id="ProtNLM"/>
    </source>
</evidence>
<dbReference type="Pfam" id="PF07627">
    <property type="entry name" value="PSCyt3"/>
    <property type="match status" value="1"/>
</dbReference>
<evidence type="ECO:0000259" key="6">
    <source>
        <dbReference type="Pfam" id="PF07635"/>
    </source>
</evidence>
<dbReference type="Proteomes" id="UP000001887">
    <property type="component" value="Chromosome"/>
</dbReference>
<accession>D2QXH9</accession>
<dbReference type="Pfam" id="PF07635">
    <property type="entry name" value="PSCyt1"/>
    <property type="match status" value="1"/>
</dbReference>
<evidence type="ECO:0000256" key="1">
    <source>
        <dbReference type="SAM" id="SignalP"/>
    </source>
</evidence>
<dbReference type="EMBL" id="CP001848">
    <property type="protein sequence ID" value="ADB16164.1"/>
    <property type="molecule type" value="Genomic_DNA"/>
</dbReference>
<gene>
    <name evidence="8" type="ordered locus">Psta_1489</name>
</gene>
<proteinExistence type="predicted"/>
<evidence type="ECO:0000259" key="2">
    <source>
        <dbReference type="Pfam" id="PF07624"/>
    </source>
</evidence>
<evidence type="ECO:0000259" key="3">
    <source>
        <dbReference type="Pfam" id="PF07626"/>
    </source>
</evidence>
<feature type="domain" description="DUF1595" evidence="7">
    <location>
        <begin position="389"/>
        <end position="449"/>
    </location>
</feature>
<keyword evidence="9" id="KW-1185">Reference proteome</keyword>
<feature type="chain" id="PRO_5003035849" description="Cytochrome c domain-containing protein" evidence="1">
    <location>
        <begin position="29"/>
        <end position="817"/>
    </location>
</feature>
<dbReference type="HOGENOM" id="CLU_007458_0_0_0"/>
<dbReference type="InterPro" id="IPR011429">
    <property type="entry name" value="Cyt_c_Planctomycete-type"/>
</dbReference>
<dbReference type="Pfam" id="PF07637">
    <property type="entry name" value="PSD5"/>
    <property type="match status" value="1"/>
</dbReference>
<organism evidence="8 9">
    <name type="scientific">Pirellula staleyi (strain ATCC 27377 / DSM 6068 / ICPB 4128)</name>
    <name type="common">Pirella staleyi</name>
    <dbReference type="NCBI Taxonomy" id="530564"/>
    <lineage>
        <taxon>Bacteria</taxon>
        <taxon>Pseudomonadati</taxon>
        <taxon>Planctomycetota</taxon>
        <taxon>Planctomycetia</taxon>
        <taxon>Pirellulales</taxon>
        <taxon>Pirellulaceae</taxon>
        <taxon>Pirellula</taxon>
    </lineage>
</organism>
<evidence type="ECO:0000259" key="4">
    <source>
        <dbReference type="Pfam" id="PF07627"/>
    </source>
</evidence>
<dbReference type="Pfam" id="PF07631">
    <property type="entry name" value="PSD4"/>
    <property type="match status" value="1"/>
</dbReference>
<keyword evidence="1" id="KW-0732">Signal</keyword>
<sequence precursor="true">MHFRWFTTLCCAHASLLAIASLVSQASAAVDLPAELAEKFTRDVTPFVSKHCADCHDKEEPQAGLTLTTFAEAKAIVPDREHWEKVLELVSSGSMPPSDQPQPPAADVEKFTSVVQAIFDHVDKTSPRDPGRVTVRRLNRVEYNNTIRDLFGVDLRPADDFPSDDVGHGFDNIGDVLTVSPVLMERYLAAAESVSSRIITPEAPQRPNRFLSCKYVEPAGSTVPQSQYRPMTSEPKESGIETGPFFTSYMMDADGEYRFRIRCYTSAPKEQKVTVAILACGKDIVSPAGDGDIADLAGAALSGLRPFRVIARQEVTAREQKEAQNLEFTIPPMAGIERMAVALVKPGDGQPHVTLHIEWFNLEGPMDTRPRTHRELLATTAADDEAKSREVFTRFLARAFRRKPTADEIEKHVKYVASVQSSEQLKWEAAMQRGVQVVLCSPKFLFRTEPDYDPENPNVHAIDQYQLASRLSYFLWSSMPDDELFALASQNRLVDDLDNQVRRMLKDPKSQALVDNFALQWLQLQRITQITPDPEKFPNFDDRLKASMVEETKLFLREIIQNDRSILELIDADYTFLNERLARHYGIIDTMGNTWETKPRREGGQQLRGREFQKVMLGPDSHRGGLLTQASVLTVTSNPTRTSPVKRGRWVLEQILGTPPPPPPPNVPELDKEGAALTGTLRQRLEQHRENIACASCHARMDPLGFAFENFDAVGAFRKTDGSDYVDASGVLPDGRKFNGPAELKEILKTKAPQVRKALTEKLLTYATGRGLEYYDKPAVRQIVESMPAGEDRFSHLVLGIVRSDPFMLRRGKETQP</sequence>
<dbReference type="eggNOG" id="COG0551">
    <property type="taxonomic scope" value="Bacteria"/>
</dbReference>
<feature type="domain" description="DUF1592" evidence="5">
    <location>
        <begin position="462"/>
        <end position="587"/>
    </location>
</feature>
<dbReference type="AlphaFoldDB" id="D2QXH9"/>
<feature type="domain" description="DUF1585" evidence="2">
    <location>
        <begin position="734"/>
        <end position="807"/>
    </location>
</feature>
<reference evidence="8 9" key="1">
    <citation type="journal article" date="2009" name="Stand. Genomic Sci.">
        <title>Complete genome sequence of Pirellula staleyi type strain (ATCC 27377).</title>
        <authorList>
            <person name="Clum A."/>
            <person name="Tindall B.J."/>
            <person name="Sikorski J."/>
            <person name="Ivanova N."/>
            <person name="Mavrommatis K."/>
            <person name="Lucas S."/>
            <person name="Glavina del Rio T."/>
            <person name="Nolan M."/>
            <person name="Chen F."/>
            <person name="Tice H."/>
            <person name="Pitluck S."/>
            <person name="Cheng J.F."/>
            <person name="Chertkov O."/>
            <person name="Brettin T."/>
            <person name="Han C."/>
            <person name="Detter J.C."/>
            <person name="Kuske C."/>
            <person name="Bruce D."/>
            <person name="Goodwin L."/>
            <person name="Ovchinikova G."/>
            <person name="Pati A."/>
            <person name="Mikhailova N."/>
            <person name="Chen A."/>
            <person name="Palaniappan K."/>
            <person name="Land M."/>
            <person name="Hauser L."/>
            <person name="Chang Y.J."/>
            <person name="Jeffries C.D."/>
            <person name="Chain P."/>
            <person name="Rohde M."/>
            <person name="Goker M."/>
            <person name="Bristow J."/>
            <person name="Eisen J.A."/>
            <person name="Markowitz V."/>
            <person name="Hugenholtz P."/>
            <person name="Kyrpides N.C."/>
            <person name="Klenk H.P."/>
            <person name="Lapidus A."/>
        </authorList>
    </citation>
    <scope>NUCLEOTIDE SEQUENCE [LARGE SCALE GENOMIC DNA]</scope>
    <source>
        <strain evidence="9">ATCC 27377 / DSM 6068 / ICPB 4128</strain>
    </source>
</reference>
<feature type="domain" description="DUF1588" evidence="4">
    <location>
        <begin position="623"/>
        <end position="721"/>
    </location>
</feature>
<evidence type="ECO:0000313" key="9">
    <source>
        <dbReference type="Proteomes" id="UP000001887"/>
    </source>
</evidence>
<dbReference type="InterPro" id="IPR013036">
    <property type="entry name" value="DUF1587"/>
</dbReference>
<feature type="signal peptide" evidence="1">
    <location>
        <begin position="1"/>
        <end position="28"/>
    </location>
</feature>
<dbReference type="InterPro" id="IPR013043">
    <property type="entry name" value="DUF1595"/>
</dbReference>
<evidence type="ECO:0000259" key="5">
    <source>
        <dbReference type="Pfam" id="PF07631"/>
    </source>
</evidence>
<evidence type="ECO:0000313" key="8">
    <source>
        <dbReference type="EMBL" id="ADB16164.1"/>
    </source>
</evidence>
<dbReference type="InterPro" id="IPR013042">
    <property type="entry name" value="DUF1592"/>
</dbReference>
<dbReference type="KEGG" id="psl:Psta_1489"/>
<dbReference type="OrthoDB" id="175242at2"/>
<feature type="domain" description="Cytochrome C Planctomycete-type" evidence="6">
    <location>
        <begin position="52"/>
        <end position="99"/>
    </location>
</feature>
<dbReference type="Pfam" id="PF07626">
    <property type="entry name" value="PSD3"/>
    <property type="match status" value="1"/>
</dbReference>
<dbReference type="InterPro" id="IPR011478">
    <property type="entry name" value="DUF1585"/>
</dbReference>